<keyword evidence="5" id="KW-1185">Reference proteome</keyword>
<sequence>MTVIPSDFLILHVTPFPSAQKEVGRCKLVKVRFPVSKEVRGKEAFQKGLLLIFLSSDHFLVLYSLSFYQAQLGNEAIFTEIFRRMDLTTLKRNVESGEVRDLAEFKRRLLLMFANAVMFNSTGHDVNIYAKEMAKDTLDSLKVYFKRMLAYFVGLKELPEEKGNVDTNAHKVCSLKKNISKLK</sequence>
<accession>A0A158QA58</accession>
<dbReference type="AlphaFoldDB" id="A0A158QA58"/>
<name>A0A158QA58_ENTVE</name>
<keyword evidence="1 2" id="KW-0103">Bromodomain</keyword>
<dbReference type="STRING" id="51028.A0A158QA58"/>
<organism evidence="6">
    <name type="scientific">Enterobius vermicularis</name>
    <name type="common">Human pinworm</name>
    <dbReference type="NCBI Taxonomy" id="51028"/>
    <lineage>
        <taxon>Eukaryota</taxon>
        <taxon>Metazoa</taxon>
        <taxon>Ecdysozoa</taxon>
        <taxon>Nematoda</taxon>
        <taxon>Chromadorea</taxon>
        <taxon>Rhabditida</taxon>
        <taxon>Spirurina</taxon>
        <taxon>Oxyuridomorpha</taxon>
        <taxon>Oxyuroidea</taxon>
        <taxon>Oxyuridae</taxon>
        <taxon>Enterobius</taxon>
    </lineage>
</organism>
<dbReference type="PROSITE" id="PS50014">
    <property type="entry name" value="BROMODOMAIN_2"/>
    <property type="match status" value="1"/>
</dbReference>
<dbReference type="Proteomes" id="UP000274131">
    <property type="component" value="Unassembled WGS sequence"/>
</dbReference>
<evidence type="ECO:0000313" key="4">
    <source>
        <dbReference type="EMBL" id="VDD89023.1"/>
    </source>
</evidence>
<dbReference type="WBParaSite" id="EVEC_0000423101-mRNA-1">
    <property type="protein sequence ID" value="EVEC_0000423101-mRNA-1"/>
    <property type="gene ID" value="EVEC_0000423101"/>
</dbReference>
<reference evidence="6" key="1">
    <citation type="submission" date="2016-04" db="UniProtKB">
        <authorList>
            <consortium name="WormBaseParasite"/>
        </authorList>
    </citation>
    <scope>IDENTIFICATION</scope>
</reference>
<dbReference type="EMBL" id="UXUI01007720">
    <property type="protein sequence ID" value="VDD89023.1"/>
    <property type="molecule type" value="Genomic_DNA"/>
</dbReference>
<evidence type="ECO:0000313" key="5">
    <source>
        <dbReference type="Proteomes" id="UP000274131"/>
    </source>
</evidence>
<proteinExistence type="predicted"/>
<dbReference type="GO" id="GO:0035267">
    <property type="term" value="C:NuA4 histone acetyltransferase complex"/>
    <property type="evidence" value="ECO:0007669"/>
    <property type="project" value="TreeGrafter"/>
</dbReference>
<reference evidence="4 5" key="2">
    <citation type="submission" date="2018-10" db="EMBL/GenBank/DDBJ databases">
        <authorList>
            <consortium name="Pathogen Informatics"/>
        </authorList>
    </citation>
    <scope>NUCLEOTIDE SEQUENCE [LARGE SCALE GENOMIC DNA]</scope>
</reference>
<dbReference type="InterPro" id="IPR001487">
    <property type="entry name" value="Bromodomain"/>
</dbReference>
<evidence type="ECO:0000259" key="3">
    <source>
        <dbReference type="PROSITE" id="PS50014"/>
    </source>
</evidence>
<dbReference type="PANTHER" id="PTHR15398:SF4">
    <property type="entry name" value="BROMODOMAIN-CONTAINING PROTEIN 8 ISOFORM X1"/>
    <property type="match status" value="1"/>
</dbReference>
<protein>
    <submittedName>
        <fullName evidence="6">Bromo domain-containing protein</fullName>
    </submittedName>
</protein>
<gene>
    <name evidence="4" type="ORF">EVEC_LOCUS3939</name>
</gene>
<evidence type="ECO:0000256" key="2">
    <source>
        <dbReference type="PROSITE-ProRule" id="PRU00035"/>
    </source>
</evidence>
<dbReference type="PANTHER" id="PTHR15398">
    <property type="entry name" value="BROMODOMAIN-CONTAINING PROTEIN 8"/>
    <property type="match status" value="1"/>
</dbReference>
<dbReference type="OrthoDB" id="1742084at2759"/>
<dbReference type="SUPFAM" id="SSF47370">
    <property type="entry name" value="Bromodomain"/>
    <property type="match status" value="1"/>
</dbReference>
<dbReference type="Gene3D" id="1.20.920.10">
    <property type="entry name" value="Bromodomain-like"/>
    <property type="match status" value="1"/>
</dbReference>
<evidence type="ECO:0000313" key="6">
    <source>
        <dbReference type="WBParaSite" id="EVEC_0000423101-mRNA-1"/>
    </source>
</evidence>
<evidence type="ECO:0000256" key="1">
    <source>
        <dbReference type="ARBA" id="ARBA00023117"/>
    </source>
</evidence>
<dbReference type="SMART" id="SM00297">
    <property type="entry name" value="BROMO"/>
    <property type="match status" value="1"/>
</dbReference>
<dbReference type="InterPro" id="IPR036427">
    <property type="entry name" value="Bromodomain-like_sf"/>
</dbReference>
<feature type="domain" description="Bromo" evidence="3">
    <location>
        <begin position="81"/>
        <end position="127"/>
    </location>
</feature>
<dbReference type="Pfam" id="PF00439">
    <property type="entry name" value="Bromodomain"/>
    <property type="match status" value="1"/>
</dbReference>